<dbReference type="AlphaFoldDB" id="F4CE19"/>
<gene>
    <name evidence="1" type="ordered locus">Sph21_1212</name>
</gene>
<protein>
    <submittedName>
        <fullName evidence="1">Uncharacterized protein</fullName>
    </submittedName>
</protein>
<organism evidence="1">
    <name type="scientific">Sphingobacterium sp. (strain 21)</name>
    <dbReference type="NCBI Taxonomy" id="743722"/>
    <lineage>
        <taxon>Bacteria</taxon>
        <taxon>Pseudomonadati</taxon>
        <taxon>Bacteroidota</taxon>
        <taxon>Sphingobacteriia</taxon>
        <taxon>Sphingobacteriales</taxon>
        <taxon>Sphingobacteriaceae</taxon>
        <taxon>Sphingobacterium</taxon>
    </lineage>
</organism>
<dbReference type="OrthoDB" id="702681at2"/>
<accession>F4CE19</accession>
<sequence>MSFANPTPYDYLPRRLHMEEIGNPYLIVHRFFTWENLPEWRNHLDKWLRAALMPGFQLNRYELVELFVRYEFIEILIEAVSLIKGLMNGFHLPGSKLYHCMDVDKEKLIPDELNTAIGYFNNNYHPNIFEEQAYYPVHLDNDEKAQPHQVIKRFFEYQNLPQYRDALYWWYVVAIDHTSAGESRGEEYIIKIHAMFQKLIEAVHLIHIRRPANNDNLF</sequence>
<evidence type="ECO:0000313" key="1">
    <source>
        <dbReference type="EMBL" id="ADZ77780.1"/>
    </source>
</evidence>
<name>F4CE19_SPHS2</name>
<reference evidence="1" key="1">
    <citation type="submission" date="2011-03" db="EMBL/GenBank/DDBJ databases">
        <title>Complete sequence of Sphingobacterium sp. 21.</title>
        <authorList>
            <consortium name="US DOE Joint Genome Institute"/>
            <person name="Lucas S."/>
            <person name="Copeland A."/>
            <person name="Lapidus A."/>
            <person name="Cheng J.-F."/>
            <person name="Goodwin L."/>
            <person name="Pitluck S."/>
            <person name="Davenport K."/>
            <person name="Detter J.C."/>
            <person name="Han C."/>
            <person name="Tapia R."/>
            <person name="Land M."/>
            <person name="Hauser L."/>
            <person name="Kyrpides N."/>
            <person name="Ivanova N."/>
            <person name="Ovchinnikova G."/>
            <person name="Pagani I."/>
            <person name="Siebers A.K."/>
            <person name="Allgaier M."/>
            <person name="Thelen M.P."/>
            <person name="Hugenholtz P."/>
            <person name="Woyke T."/>
        </authorList>
    </citation>
    <scope>NUCLEOTIDE SEQUENCE</scope>
    <source>
        <strain evidence="1">21</strain>
    </source>
</reference>
<dbReference type="KEGG" id="shg:Sph21_1212"/>
<dbReference type="EMBL" id="CP002584">
    <property type="protein sequence ID" value="ADZ77780.1"/>
    <property type="molecule type" value="Genomic_DNA"/>
</dbReference>
<proteinExistence type="predicted"/>
<dbReference type="PATRIC" id="fig|743722.3.peg.1299"/>
<dbReference type="HOGENOM" id="CLU_115827_0_0_10"/>